<dbReference type="EMBL" id="JABXWD010000069">
    <property type="protein sequence ID" value="MBV6341065.1"/>
    <property type="molecule type" value="Genomic_DNA"/>
</dbReference>
<evidence type="ECO:0000313" key="1">
    <source>
        <dbReference type="EMBL" id="MBV6341065.1"/>
    </source>
</evidence>
<sequence length="129" mass="15060">MSSPGIILPDSGALSESGIMVFNNLKEKILSFLHPYRIVCPKCKTRIQFTMEKIVCLDTPKEHRFKIKAVGKESCFCEWLYQELGIAFEDGKARIISEKVCYNFAKDFLHILTENLWNKFHEQKEDKRQ</sequence>
<dbReference type="Proteomes" id="UP001196980">
    <property type="component" value="Unassembled WGS sequence"/>
</dbReference>
<keyword evidence="2" id="KW-1185">Reference proteome</keyword>
<accession>A0ABS6RXH7</accession>
<gene>
    <name evidence="1" type="ORF">HWQ67_05660</name>
</gene>
<dbReference type="RefSeq" id="WP_218251677.1">
    <property type="nucleotide sequence ID" value="NZ_JABXWD010000069.1"/>
</dbReference>
<comment type="caution">
    <text evidence="1">The sequence shown here is derived from an EMBL/GenBank/DDBJ whole genome shotgun (WGS) entry which is preliminary data.</text>
</comment>
<protein>
    <recommendedName>
        <fullName evidence="3">Transposase</fullName>
    </recommendedName>
</protein>
<reference evidence="1 2" key="1">
    <citation type="journal article" date="2020" name="J Geophys Res Biogeosci">
        <title>Magnetotaxis as an Adaptation to Enable Bacterial Shuttling of Microbial Sulfur and Sulfur Cycling Across Aquatic Oxic#Anoxic Interfaces.</title>
        <authorList>
            <person name="Li J."/>
            <person name="Liu P."/>
            <person name="Wang J."/>
            <person name="Roberts A.P."/>
            <person name="Pan Y."/>
        </authorList>
    </citation>
    <scope>NUCLEOTIDE SEQUENCE [LARGE SCALE GENOMIC DNA]</scope>
    <source>
        <strain evidence="1 2">MYR-1_YQ</strain>
    </source>
</reference>
<name>A0ABS6RXH7_9BACT</name>
<organism evidence="1 2">
    <name type="scientific">Candidatus Magnetobacterium casense</name>
    <dbReference type="NCBI Taxonomy" id="1455061"/>
    <lineage>
        <taxon>Bacteria</taxon>
        <taxon>Pseudomonadati</taxon>
        <taxon>Nitrospirota</taxon>
        <taxon>Thermodesulfovibrionia</taxon>
        <taxon>Thermodesulfovibrionales</taxon>
        <taxon>Candidatus Magnetobacteriaceae</taxon>
        <taxon>Candidatus Magnetobacterium</taxon>
    </lineage>
</organism>
<proteinExistence type="predicted"/>
<evidence type="ECO:0000313" key="2">
    <source>
        <dbReference type="Proteomes" id="UP001196980"/>
    </source>
</evidence>
<evidence type="ECO:0008006" key="3">
    <source>
        <dbReference type="Google" id="ProtNLM"/>
    </source>
</evidence>